<keyword evidence="2" id="KW-0808">Transferase</keyword>
<accession>A0A380BTJ6</accession>
<organism evidence="8 9">
    <name type="scientific">Shewanella algae</name>
    <dbReference type="NCBI Taxonomy" id="38313"/>
    <lineage>
        <taxon>Bacteria</taxon>
        <taxon>Pseudomonadati</taxon>
        <taxon>Pseudomonadota</taxon>
        <taxon>Gammaproteobacteria</taxon>
        <taxon>Alteromonadales</taxon>
        <taxon>Shewanellaceae</taxon>
        <taxon>Shewanella</taxon>
    </lineage>
</organism>
<comment type="function">
    <text evidence="3">Protein-arginine rhamnosyltransferase that catalyzes the transfer of a single rhamnose to elongation factor P (EF-P) on 'Lys-32', a modification required for EF-P-dependent rescue of polyproline stalled ribosomes.</text>
</comment>
<comment type="similarity">
    <text evidence="4">Belongs to the glycosyltransferase 104 family.</text>
</comment>
<dbReference type="EMBL" id="UGYO01000002">
    <property type="protein sequence ID" value="SUJ06721.1"/>
    <property type="molecule type" value="Genomic_DNA"/>
</dbReference>
<evidence type="ECO:0000256" key="7">
    <source>
        <dbReference type="ARBA" id="ARBA00048472"/>
    </source>
</evidence>
<dbReference type="PIRSF" id="PIRSF015557">
    <property type="entry name" value="UCP015557"/>
    <property type="match status" value="1"/>
</dbReference>
<evidence type="ECO:0000256" key="6">
    <source>
        <dbReference type="ARBA" id="ARBA00030025"/>
    </source>
</evidence>
<evidence type="ECO:0000313" key="8">
    <source>
        <dbReference type="EMBL" id="SUJ06721.1"/>
    </source>
</evidence>
<dbReference type="NCBIfam" id="TIGR03837">
    <property type="entry name" value="efp_Arg_rhamno"/>
    <property type="match status" value="1"/>
</dbReference>
<comment type="catalytic activity">
    <reaction evidence="7">
        <text>dTDP-beta-L-rhamnose + L-arginyl-[protein] = N(omega)-(alpha-L-rhamnosyl)-L-arginyl-[protein] + dTDP + H(+)</text>
        <dbReference type="Rhea" id="RHEA:66692"/>
        <dbReference type="Rhea" id="RHEA-COMP:10532"/>
        <dbReference type="Rhea" id="RHEA-COMP:17096"/>
        <dbReference type="ChEBI" id="CHEBI:15378"/>
        <dbReference type="ChEBI" id="CHEBI:29965"/>
        <dbReference type="ChEBI" id="CHEBI:57510"/>
        <dbReference type="ChEBI" id="CHEBI:58369"/>
        <dbReference type="ChEBI" id="CHEBI:167445"/>
    </reaction>
    <physiologicalReaction direction="left-to-right" evidence="7">
        <dbReference type="Rhea" id="RHEA:66693"/>
    </physiologicalReaction>
</comment>
<gene>
    <name evidence="8" type="ORF">NCTC10738_03891</name>
</gene>
<evidence type="ECO:0000256" key="4">
    <source>
        <dbReference type="ARBA" id="ARBA00024346"/>
    </source>
</evidence>
<reference evidence="8 9" key="1">
    <citation type="submission" date="2018-06" db="EMBL/GenBank/DDBJ databases">
        <authorList>
            <consortium name="Pathogen Informatics"/>
            <person name="Doyle S."/>
        </authorList>
    </citation>
    <scope>NUCLEOTIDE SEQUENCE [LARGE SCALE GENOMIC DNA]</scope>
    <source>
        <strain evidence="8 9">NCTC10738</strain>
    </source>
</reference>
<dbReference type="RefSeq" id="WP_115390364.1">
    <property type="nucleotide sequence ID" value="NZ_JADZHC010000048.1"/>
</dbReference>
<evidence type="ECO:0000313" key="9">
    <source>
        <dbReference type="Proteomes" id="UP000254069"/>
    </source>
</evidence>
<dbReference type="GO" id="GO:0106361">
    <property type="term" value="F:protein-arginine rhamnosyltransferase activity"/>
    <property type="evidence" value="ECO:0007669"/>
    <property type="project" value="InterPro"/>
</dbReference>
<dbReference type="Proteomes" id="UP000254069">
    <property type="component" value="Unassembled WGS sequence"/>
</dbReference>
<keyword evidence="1" id="KW-0328">Glycosyltransferase</keyword>
<dbReference type="Pfam" id="PF10093">
    <property type="entry name" value="EarP"/>
    <property type="match status" value="1"/>
</dbReference>
<protein>
    <recommendedName>
        <fullName evidence="5">Protein-arginine rhamnosyltransferase</fullName>
    </recommendedName>
    <alternativeName>
        <fullName evidence="6">EF-P arginine rhamnosyltransferase</fullName>
    </alternativeName>
</protein>
<proteinExistence type="inferred from homology"/>
<evidence type="ECO:0000256" key="1">
    <source>
        <dbReference type="ARBA" id="ARBA00022676"/>
    </source>
</evidence>
<sequence>MQADNLRHWDIFCTVVDNYGDIGVTWRLARQLAGEYGIKVRLWVDDLNSFTHILPELNPALVSQHFGGVEVIHWRAPLPQIWQPGEVLIEAFACDLPSEVLTSLPELAKAPKWINLDYLSAESWIDDCHGLSSPALKGVKKTFFFPGFTPKSGGLICEQSLFSERDAWQAKPEHAMEHLAKMGLSDIGTDDYLISLFSYETQALPALLELWQQSERRVQLLVPKGRSLGCIAPLLEQFNQDSGPKVDWQDPASRQAGQSFSRGALKVQILPMTDQDGYDRLLWSCDFNIVRGEDSFLRAQWAGKPFIWHIYQQEEQAHLVKLDAFMARYCHNLPPLVAQTWRTLNTAFNCDQGAQASQSWLALNSAMPTLMQHAKKWPAEAINEADLANRLVLMAKTR</sequence>
<keyword evidence="9" id="KW-1185">Reference proteome</keyword>
<evidence type="ECO:0000256" key="5">
    <source>
        <dbReference type="ARBA" id="ARBA00024416"/>
    </source>
</evidence>
<dbReference type="InterPro" id="IPR016633">
    <property type="entry name" value="EarP"/>
</dbReference>
<dbReference type="AlphaFoldDB" id="A0A380BTJ6"/>
<name>A0A380BTJ6_9GAMM</name>
<evidence type="ECO:0000256" key="2">
    <source>
        <dbReference type="ARBA" id="ARBA00022679"/>
    </source>
</evidence>
<evidence type="ECO:0000256" key="3">
    <source>
        <dbReference type="ARBA" id="ARBA00024303"/>
    </source>
</evidence>